<evidence type="ECO:0000256" key="1">
    <source>
        <dbReference type="SAM" id="Coils"/>
    </source>
</evidence>
<dbReference type="RefSeq" id="WP_277445238.1">
    <property type="nucleotide sequence ID" value="NZ_JAKOAV010000040.1"/>
</dbReference>
<evidence type="ECO:0000313" key="2">
    <source>
        <dbReference type="EMBL" id="MDF9409731.1"/>
    </source>
</evidence>
<gene>
    <name evidence="2" type="ORF">L7E55_15470</name>
</gene>
<dbReference type="AlphaFoldDB" id="A0A9X4JW95"/>
<dbReference type="EMBL" id="JAKOAV010000040">
    <property type="protein sequence ID" value="MDF9409731.1"/>
    <property type="molecule type" value="Genomic_DNA"/>
</dbReference>
<organism evidence="2 3">
    <name type="scientific">Pelotomaculum isophthalicicum JI</name>
    <dbReference type="NCBI Taxonomy" id="947010"/>
    <lineage>
        <taxon>Bacteria</taxon>
        <taxon>Bacillati</taxon>
        <taxon>Bacillota</taxon>
        <taxon>Clostridia</taxon>
        <taxon>Eubacteriales</taxon>
        <taxon>Desulfotomaculaceae</taxon>
        <taxon>Pelotomaculum</taxon>
    </lineage>
</organism>
<name>A0A9X4JW95_9FIRM</name>
<sequence>MPVYKEQMLVLAQQAISELEDEASKLEDELVVIRTRIKALKLFLEPSSPILSEIIATCGDINEREKLMSAKEPTPLLIHSKNAEVLIEQIVKTLVEKCWLSIDPENTSQSAE</sequence>
<dbReference type="Proteomes" id="UP001154312">
    <property type="component" value="Unassembled WGS sequence"/>
</dbReference>
<accession>A0A9X4JW95</accession>
<comment type="caution">
    <text evidence="2">The sequence shown here is derived from an EMBL/GenBank/DDBJ whole genome shotgun (WGS) entry which is preliminary data.</text>
</comment>
<keyword evidence="1" id="KW-0175">Coiled coil</keyword>
<evidence type="ECO:0000313" key="3">
    <source>
        <dbReference type="Proteomes" id="UP001154312"/>
    </source>
</evidence>
<protein>
    <submittedName>
        <fullName evidence="2">Uncharacterized protein</fullName>
    </submittedName>
</protein>
<proteinExistence type="predicted"/>
<feature type="coiled-coil region" evidence="1">
    <location>
        <begin position="9"/>
        <end position="36"/>
    </location>
</feature>
<reference evidence="2" key="1">
    <citation type="submission" date="2022-02" db="EMBL/GenBank/DDBJ databases">
        <authorList>
            <person name="Leng L."/>
        </authorList>
    </citation>
    <scope>NUCLEOTIDE SEQUENCE</scope>
    <source>
        <strain evidence="2">JI</strain>
    </source>
</reference>
<keyword evidence="3" id="KW-1185">Reference proteome</keyword>